<comment type="caution">
    <text evidence="3">The sequence shown here is derived from an EMBL/GenBank/DDBJ whole genome shotgun (WGS) entry which is preliminary data.</text>
</comment>
<feature type="compositionally biased region" description="Basic and acidic residues" evidence="1">
    <location>
        <begin position="107"/>
        <end position="124"/>
    </location>
</feature>
<evidence type="ECO:0000313" key="4">
    <source>
        <dbReference type="Proteomes" id="UP000237968"/>
    </source>
</evidence>
<evidence type="ECO:0000256" key="1">
    <source>
        <dbReference type="SAM" id="MobiDB-lite"/>
    </source>
</evidence>
<dbReference type="EMBL" id="PVNK01000249">
    <property type="protein sequence ID" value="PRP91273.1"/>
    <property type="molecule type" value="Genomic_DNA"/>
</dbReference>
<keyword evidence="2" id="KW-0812">Transmembrane</keyword>
<organism evidence="3 4">
    <name type="scientific">Enhygromyxa salina</name>
    <dbReference type="NCBI Taxonomy" id="215803"/>
    <lineage>
        <taxon>Bacteria</taxon>
        <taxon>Pseudomonadati</taxon>
        <taxon>Myxococcota</taxon>
        <taxon>Polyangia</taxon>
        <taxon>Nannocystales</taxon>
        <taxon>Nannocystaceae</taxon>
        <taxon>Enhygromyxa</taxon>
    </lineage>
</organism>
<dbReference type="AlphaFoldDB" id="A0A2S9XEI9"/>
<feature type="region of interest" description="Disordered" evidence="1">
    <location>
        <begin position="107"/>
        <end position="127"/>
    </location>
</feature>
<sequence>MYKYSTMSTTAWRRVCGDEGLDRAGTVASSVCAAHCVVCAVLPAAFGVLGLGFLTGHGAEWTFTLVAVAFAIGALHFGWRRHRSRGIALLMVLAIVGLLASRGIEGVEPHHDGEHHHDEHHHVASAEPPGSIHLAGTALGVLAGLMLATGHVLNIRASRRCCPPSTGQLDQCLRPA</sequence>
<feature type="transmembrane region" description="Helical" evidence="2">
    <location>
        <begin position="132"/>
        <end position="153"/>
    </location>
</feature>
<evidence type="ECO:0000313" key="3">
    <source>
        <dbReference type="EMBL" id="PRP91273.1"/>
    </source>
</evidence>
<feature type="transmembrane region" description="Helical" evidence="2">
    <location>
        <begin position="86"/>
        <end position="104"/>
    </location>
</feature>
<reference evidence="3 4" key="1">
    <citation type="submission" date="2018-03" db="EMBL/GenBank/DDBJ databases">
        <title>Draft Genome Sequences of the Obligatory Marine Myxobacteria Enhygromyxa salina SWB005.</title>
        <authorList>
            <person name="Poehlein A."/>
            <person name="Moghaddam J.A."/>
            <person name="Harms H."/>
            <person name="Alanjari M."/>
            <person name="Koenig G.M."/>
            <person name="Daniel R."/>
            <person name="Schaeberle T.F."/>
        </authorList>
    </citation>
    <scope>NUCLEOTIDE SEQUENCE [LARGE SCALE GENOMIC DNA]</scope>
    <source>
        <strain evidence="3 4">SWB005</strain>
    </source>
</reference>
<dbReference type="GO" id="GO:0016020">
    <property type="term" value="C:membrane"/>
    <property type="evidence" value="ECO:0007669"/>
    <property type="project" value="InterPro"/>
</dbReference>
<name>A0A2S9XEI9_9BACT</name>
<feature type="transmembrane region" description="Helical" evidence="2">
    <location>
        <begin position="31"/>
        <end position="55"/>
    </location>
</feature>
<gene>
    <name evidence="3" type="ORF">ENSA5_56860</name>
</gene>
<evidence type="ECO:0000256" key="2">
    <source>
        <dbReference type="SAM" id="Phobius"/>
    </source>
</evidence>
<dbReference type="Proteomes" id="UP000237968">
    <property type="component" value="Unassembled WGS sequence"/>
</dbReference>
<keyword evidence="2" id="KW-0472">Membrane</keyword>
<feature type="transmembrane region" description="Helical" evidence="2">
    <location>
        <begin position="61"/>
        <end position="79"/>
    </location>
</feature>
<accession>A0A2S9XEI9</accession>
<dbReference type="GO" id="GO:0015097">
    <property type="term" value="F:mercury ion transmembrane transporter activity"/>
    <property type="evidence" value="ECO:0007669"/>
    <property type="project" value="InterPro"/>
</dbReference>
<keyword evidence="4" id="KW-1185">Reference proteome</keyword>
<proteinExistence type="predicted"/>
<dbReference type="InterPro" id="IPR004891">
    <property type="entry name" value="Mercury-R_MerC"/>
</dbReference>
<protein>
    <submittedName>
        <fullName evidence="3">MerC mercury resistance protein</fullName>
    </submittedName>
</protein>
<dbReference type="Pfam" id="PF03203">
    <property type="entry name" value="MerC"/>
    <property type="match status" value="1"/>
</dbReference>
<keyword evidence="2" id="KW-1133">Transmembrane helix</keyword>